<dbReference type="InParanoid" id="A0A543AWL3"/>
<evidence type="ECO:0000313" key="2">
    <source>
        <dbReference type="EMBL" id="TQL76963.1"/>
    </source>
</evidence>
<feature type="domain" description="N-acetyltransferase" evidence="1">
    <location>
        <begin position="10"/>
        <end position="163"/>
    </location>
</feature>
<dbReference type="AlphaFoldDB" id="A0A543AWL3"/>
<dbReference type="SUPFAM" id="SSF55729">
    <property type="entry name" value="Acyl-CoA N-acyltransferases (Nat)"/>
    <property type="match status" value="2"/>
</dbReference>
<protein>
    <submittedName>
        <fullName evidence="2">Acetyltransferase (GNAT) family protein</fullName>
    </submittedName>
</protein>
<dbReference type="Pfam" id="PF00583">
    <property type="entry name" value="Acetyltransf_1"/>
    <property type="match status" value="1"/>
</dbReference>
<keyword evidence="2" id="KW-0808">Transferase</keyword>
<comment type="caution">
    <text evidence="2">The sequence shown here is derived from an EMBL/GenBank/DDBJ whole genome shotgun (WGS) entry which is preliminary data.</text>
</comment>
<dbReference type="Gene3D" id="3.40.630.30">
    <property type="match status" value="1"/>
</dbReference>
<dbReference type="PROSITE" id="PS51186">
    <property type="entry name" value="GNAT"/>
    <property type="match status" value="1"/>
</dbReference>
<organism evidence="2 3">
    <name type="scientific">Stackebrandtia endophytica</name>
    <dbReference type="NCBI Taxonomy" id="1496996"/>
    <lineage>
        <taxon>Bacteria</taxon>
        <taxon>Bacillati</taxon>
        <taxon>Actinomycetota</taxon>
        <taxon>Actinomycetes</taxon>
        <taxon>Glycomycetales</taxon>
        <taxon>Glycomycetaceae</taxon>
        <taxon>Stackebrandtia</taxon>
    </lineage>
</organism>
<sequence length="341" mass="38232">MTQLEFSVLDVLDHAAVDEWSALLDYSNQVDSPDYPPGAPAARVMGLLRSAEAVRFDHILARRDGQLVGTAEMIMPRLDNEHLVEFELEVHPDHRRSGVGAALLAEVERRGREAGRRTFIVYTPVQVEGGPARTGVGARFAEANGYEAGLDEIQRVIDLSTVDQAEVDRLLAEAWQKAADYDLVQWVSRAPNDVVDAVAYLDGRLNLDAPIGDLEMEQAKVDAARIRDQERNRVLRGQQAFNTALRHRETGTLAGWTDIVVNGTDEINCWQGTTIVDPDHRGKRIGTILKIENLRLVGEYRPKMRMVRTWNAESNAHMININEAVGYRAVDRWIAFQKKFA</sequence>
<dbReference type="OrthoDB" id="4119890at2"/>
<evidence type="ECO:0000313" key="3">
    <source>
        <dbReference type="Proteomes" id="UP000317043"/>
    </source>
</evidence>
<keyword evidence="3" id="KW-1185">Reference proteome</keyword>
<name>A0A543AWL3_9ACTN</name>
<dbReference type="Proteomes" id="UP000317043">
    <property type="component" value="Unassembled WGS sequence"/>
</dbReference>
<evidence type="ECO:0000259" key="1">
    <source>
        <dbReference type="PROSITE" id="PS51186"/>
    </source>
</evidence>
<gene>
    <name evidence="2" type="ORF">FB566_2507</name>
</gene>
<accession>A0A543AWL3</accession>
<reference evidence="2 3" key="1">
    <citation type="submission" date="2019-06" db="EMBL/GenBank/DDBJ databases">
        <title>Sequencing the genomes of 1000 actinobacteria strains.</title>
        <authorList>
            <person name="Klenk H.-P."/>
        </authorList>
    </citation>
    <scope>NUCLEOTIDE SEQUENCE [LARGE SCALE GENOMIC DNA]</scope>
    <source>
        <strain evidence="2 3">DSM 45928</strain>
    </source>
</reference>
<dbReference type="InterPro" id="IPR000182">
    <property type="entry name" value="GNAT_dom"/>
</dbReference>
<dbReference type="EMBL" id="VFOW01000001">
    <property type="protein sequence ID" value="TQL76963.1"/>
    <property type="molecule type" value="Genomic_DNA"/>
</dbReference>
<proteinExistence type="predicted"/>
<dbReference type="GO" id="GO:0016747">
    <property type="term" value="F:acyltransferase activity, transferring groups other than amino-acyl groups"/>
    <property type="evidence" value="ECO:0007669"/>
    <property type="project" value="InterPro"/>
</dbReference>
<dbReference type="RefSeq" id="WP_142039166.1">
    <property type="nucleotide sequence ID" value="NZ_JBHTGS010000001.1"/>
</dbReference>
<dbReference type="InterPro" id="IPR016181">
    <property type="entry name" value="Acyl_CoA_acyltransferase"/>
</dbReference>
<dbReference type="CDD" id="cd04301">
    <property type="entry name" value="NAT_SF"/>
    <property type="match status" value="1"/>
</dbReference>